<dbReference type="AlphaFoldDB" id="A0A5B0LJ85"/>
<sequence>MATRLYPRTTQRKQVPIWLTTARNRRLIYANVFSRLTFGWMTPMMKLGKSQYLTEDDLWMLPREDQTDALTNRLHQTWRRQISRASSSPSLIRAIAQAYGGPYLLAALFKLIQDVLQFTQPQLLRRLLSFADSFSPGSQPEPVYRGYMIAGLMFSCGFTQNFILAPILQPSFNYREQNSFEFDWGNLSEIIDTFK</sequence>
<evidence type="ECO:0000256" key="2">
    <source>
        <dbReference type="ARBA" id="ARBA00022737"/>
    </source>
</evidence>
<dbReference type="GO" id="GO:0016020">
    <property type="term" value="C:membrane"/>
    <property type="evidence" value="ECO:0007669"/>
    <property type="project" value="TreeGrafter"/>
</dbReference>
<keyword evidence="2" id="KW-0677">Repeat</keyword>
<evidence type="ECO:0008006" key="7">
    <source>
        <dbReference type="Google" id="ProtNLM"/>
    </source>
</evidence>
<dbReference type="EMBL" id="VDEP01000513">
    <property type="protein sequence ID" value="KAA1064375.1"/>
    <property type="molecule type" value="Genomic_DNA"/>
</dbReference>
<proteinExistence type="predicted"/>
<dbReference type="GO" id="GO:0005524">
    <property type="term" value="F:ATP binding"/>
    <property type="evidence" value="ECO:0007669"/>
    <property type="project" value="UniProtKB-KW"/>
</dbReference>
<organism evidence="5 6">
    <name type="scientific">Puccinia graminis f. sp. tritici</name>
    <dbReference type="NCBI Taxonomy" id="56615"/>
    <lineage>
        <taxon>Eukaryota</taxon>
        <taxon>Fungi</taxon>
        <taxon>Dikarya</taxon>
        <taxon>Basidiomycota</taxon>
        <taxon>Pucciniomycotina</taxon>
        <taxon>Pucciniomycetes</taxon>
        <taxon>Pucciniales</taxon>
        <taxon>Pucciniaceae</taxon>
        <taxon>Puccinia</taxon>
    </lineage>
</organism>
<comment type="caution">
    <text evidence="5">The sequence shown here is derived from an EMBL/GenBank/DDBJ whole genome shotgun (WGS) entry which is preliminary data.</text>
</comment>
<evidence type="ECO:0000313" key="6">
    <source>
        <dbReference type="Proteomes" id="UP000325313"/>
    </source>
</evidence>
<accession>A0A5B0LJ85</accession>
<dbReference type="GO" id="GO:0012505">
    <property type="term" value="C:endomembrane system"/>
    <property type="evidence" value="ECO:0007669"/>
    <property type="project" value="UniProtKB-SubCell"/>
</dbReference>
<evidence type="ECO:0000256" key="1">
    <source>
        <dbReference type="ARBA" id="ARBA00004127"/>
    </source>
</evidence>
<dbReference type="PANTHER" id="PTHR24223">
    <property type="entry name" value="ATP-BINDING CASSETTE SUB-FAMILY C"/>
    <property type="match status" value="1"/>
</dbReference>
<dbReference type="PANTHER" id="PTHR24223:SF443">
    <property type="entry name" value="MULTIDRUG-RESISTANCE LIKE PROTEIN 1, ISOFORM I"/>
    <property type="match status" value="1"/>
</dbReference>
<gene>
    <name evidence="5" type="ORF">PGTUg99_021106</name>
</gene>
<comment type="subcellular location">
    <subcellularLocation>
        <location evidence="1">Endomembrane system</location>
        <topology evidence="1">Multi-pass membrane protein</topology>
    </subcellularLocation>
</comment>
<keyword evidence="3" id="KW-0547">Nucleotide-binding</keyword>
<evidence type="ECO:0000313" key="5">
    <source>
        <dbReference type="EMBL" id="KAA1064375.1"/>
    </source>
</evidence>
<evidence type="ECO:0000256" key="4">
    <source>
        <dbReference type="ARBA" id="ARBA00022840"/>
    </source>
</evidence>
<keyword evidence="4" id="KW-0067">ATP-binding</keyword>
<dbReference type="GO" id="GO:0042626">
    <property type="term" value="F:ATPase-coupled transmembrane transporter activity"/>
    <property type="evidence" value="ECO:0007669"/>
    <property type="project" value="TreeGrafter"/>
</dbReference>
<protein>
    <recommendedName>
        <fullName evidence="7">ABC transmembrane type-1 domain-containing protein</fullName>
    </recommendedName>
</protein>
<dbReference type="InterPro" id="IPR050173">
    <property type="entry name" value="ABC_transporter_C-like"/>
</dbReference>
<dbReference type="Proteomes" id="UP000325313">
    <property type="component" value="Unassembled WGS sequence"/>
</dbReference>
<reference evidence="5 6" key="1">
    <citation type="submission" date="2019-05" db="EMBL/GenBank/DDBJ databases">
        <title>Emergence of the Ug99 lineage of the wheat stem rust pathogen through somatic hybridization.</title>
        <authorList>
            <person name="Li F."/>
            <person name="Upadhyaya N.M."/>
            <person name="Sperschneider J."/>
            <person name="Matny O."/>
            <person name="Nguyen-Phuc H."/>
            <person name="Mago R."/>
            <person name="Raley C."/>
            <person name="Miller M.E."/>
            <person name="Silverstein K.A.T."/>
            <person name="Henningsen E."/>
            <person name="Hirsch C.D."/>
            <person name="Visser B."/>
            <person name="Pretorius Z.A."/>
            <person name="Steffenson B.J."/>
            <person name="Schwessinger B."/>
            <person name="Dodds P.N."/>
            <person name="Figueroa M."/>
        </authorList>
    </citation>
    <scope>NUCLEOTIDE SEQUENCE [LARGE SCALE GENOMIC DNA]</scope>
    <source>
        <strain evidence="5 6">Ug99</strain>
    </source>
</reference>
<evidence type="ECO:0000256" key="3">
    <source>
        <dbReference type="ARBA" id="ARBA00022741"/>
    </source>
</evidence>
<name>A0A5B0LJ85_PUCGR</name>